<keyword evidence="3" id="KW-1185">Reference proteome</keyword>
<feature type="domain" description="BON" evidence="1">
    <location>
        <begin position="32"/>
        <end position="89"/>
    </location>
</feature>
<protein>
    <recommendedName>
        <fullName evidence="1">BON domain-containing protein</fullName>
    </recommendedName>
</protein>
<dbReference type="InterPro" id="IPR036737">
    <property type="entry name" value="OmpA-like_sf"/>
</dbReference>
<evidence type="ECO:0000259" key="1">
    <source>
        <dbReference type="Pfam" id="PF04972"/>
    </source>
</evidence>
<dbReference type="InterPro" id="IPR007055">
    <property type="entry name" value="BON_dom"/>
</dbReference>
<comment type="caution">
    <text evidence="2">The sequence shown here is derived from an EMBL/GenBank/DDBJ whole genome shotgun (WGS) entry which is preliminary data.</text>
</comment>
<evidence type="ECO:0000313" key="3">
    <source>
        <dbReference type="Proteomes" id="UP000644507"/>
    </source>
</evidence>
<dbReference type="Gene3D" id="3.30.1330.60">
    <property type="entry name" value="OmpA-like domain"/>
    <property type="match status" value="1"/>
</dbReference>
<gene>
    <name evidence="2" type="ORF">GCM10007100_17790</name>
</gene>
<sequence length="326" mass="35222">MKILIILSALLLIPIVMKFQERTFLETSVPRTEQAILAVLAEHGVAEPSVTVDYLDVSVAGLVSAEAEARVIGEEVDAIRGVRLVSNQLISPGWFEIKREGLSLNASGLVAPHWVDELLKGQKEVDARGLEASSKVQMLGKSVVSWGLMIDSFYEGDGERTFSLRDGRVTLSGEATPEKAREWLSEASSLVPGAPVTSNFEVFPSVYHFNSRTPLSPLEGEPLRSLSRTLADSLISFEPVSTEPTTAARGKIQELAEILLETDQKVRFVLGAHPDAGGEALAARRAQQVKSSLKQAGVPSSRLEVVAFEMTEDGSGFSGQVELLIL</sequence>
<accession>A0A918TQ58</accession>
<reference evidence="2" key="1">
    <citation type="journal article" date="2014" name="Int. J. Syst. Evol. Microbiol.">
        <title>Complete genome sequence of Corynebacterium casei LMG S-19264T (=DSM 44701T), isolated from a smear-ripened cheese.</title>
        <authorList>
            <consortium name="US DOE Joint Genome Institute (JGI-PGF)"/>
            <person name="Walter F."/>
            <person name="Albersmeier A."/>
            <person name="Kalinowski J."/>
            <person name="Ruckert C."/>
        </authorList>
    </citation>
    <scope>NUCLEOTIDE SEQUENCE</scope>
    <source>
        <strain evidence="2">KCTC 12988</strain>
    </source>
</reference>
<dbReference type="SUPFAM" id="SSF103088">
    <property type="entry name" value="OmpA-like"/>
    <property type="match status" value="1"/>
</dbReference>
<dbReference type="AlphaFoldDB" id="A0A918TQ58"/>
<name>A0A918TQ58_9BACT</name>
<dbReference type="Pfam" id="PF04972">
    <property type="entry name" value="BON"/>
    <property type="match status" value="1"/>
</dbReference>
<proteinExistence type="predicted"/>
<evidence type="ECO:0000313" key="2">
    <source>
        <dbReference type="EMBL" id="GHC51933.1"/>
    </source>
</evidence>
<dbReference type="RefSeq" id="WP_194598381.1">
    <property type="nucleotide sequence ID" value="NZ_JBHLZH010000006.1"/>
</dbReference>
<dbReference type="Proteomes" id="UP000644507">
    <property type="component" value="Unassembled WGS sequence"/>
</dbReference>
<organism evidence="2 3">
    <name type="scientific">Roseibacillus persicicus</name>
    <dbReference type="NCBI Taxonomy" id="454148"/>
    <lineage>
        <taxon>Bacteria</taxon>
        <taxon>Pseudomonadati</taxon>
        <taxon>Verrucomicrobiota</taxon>
        <taxon>Verrucomicrobiia</taxon>
        <taxon>Verrucomicrobiales</taxon>
        <taxon>Verrucomicrobiaceae</taxon>
        <taxon>Roseibacillus</taxon>
    </lineage>
</organism>
<dbReference type="EMBL" id="BMXI01000006">
    <property type="protein sequence ID" value="GHC51933.1"/>
    <property type="molecule type" value="Genomic_DNA"/>
</dbReference>
<reference evidence="2" key="2">
    <citation type="submission" date="2020-09" db="EMBL/GenBank/DDBJ databases">
        <authorList>
            <person name="Sun Q."/>
            <person name="Kim S."/>
        </authorList>
    </citation>
    <scope>NUCLEOTIDE SEQUENCE</scope>
    <source>
        <strain evidence="2">KCTC 12988</strain>
    </source>
</reference>